<evidence type="ECO:0000256" key="2">
    <source>
        <dbReference type="ARBA" id="ARBA00022692"/>
    </source>
</evidence>
<keyword evidence="6" id="KW-0067">ATP-binding</keyword>
<organism evidence="6 7">
    <name type="scientific">Quercus suber</name>
    <name type="common">Cork oak</name>
    <dbReference type="NCBI Taxonomy" id="58331"/>
    <lineage>
        <taxon>Eukaryota</taxon>
        <taxon>Viridiplantae</taxon>
        <taxon>Streptophyta</taxon>
        <taxon>Embryophyta</taxon>
        <taxon>Tracheophyta</taxon>
        <taxon>Spermatophyta</taxon>
        <taxon>Magnoliopsida</taxon>
        <taxon>eudicotyledons</taxon>
        <taxon>Gunneridae</taxon>
        <taxon>Pentapetalae</taxon>
        <taxon>rosids</taxon>
        <taxon>fabids</taxon>
        <taxon>Fagales</taxon>
        <taxon>Fagaceae</taxon>
        <taxon>Quercus</taxon>
    </lineage>
</organism>
<dbReference type="GO" id="GO:0005681">
    <property type="term" value="C:spliceosomal complex"/>
    <property type="evidence" value="ECO:0007669"/>
    <property type="project" value="TreeGrafter"/>
</dbReference>
<dbReference type="EMBL" id="PKMF04000309">
    <property type="protein sequence ID" value="KAK7838309.1"/>
    <property type="molecule type" value="Genomic_DNA"/>
</dbReference>
<dbReference type="GO" id="GO:0003724">
    <property type="term" value="F:RNA helicase activity"/>
    <property type="evidence" value="ECO:0007669"/>
    <property type="project" value="TreeGrafter"/>
</dbReference>
<dbReference type="Gene3D" id="1.10.3380.10">
    <property type="entry name" value="Sec63 N-terminal domain-like domain"/>
    <property type="match status" value="1"/>
</dbReference>
<gene>
    <name evidence="6" type="primary">BRR2A_2</name>
    <name evidence="6" type="ORF">CFP56_019979</name>
</gene>
<keyword evidence="4" id="KW-0472">Membrane</keyword>
<evidence type="ECO:0000313" key="7">
    <source>
        <dbReference type="Proteomes" id="UP000237347"/>
    </source>
</evidence>
<dbReference type="SUPFAM" id="SSF158702">
    <property type="entry name" value="Sec63 N-terminal domain-like"/>
    <property type="match status" value="1"/>
</dbReference>
<dbReference type="GO" id="GO:0016020">
    <property type="term" value="C:membrane"/>
    <property type="evidence" value="ECO:0007669"/>
    <property type="project" value="UniProtKB-SubCell"/>
</dbReference>
<keyword evidence="2" id="KW-0812">Transmembrane</keyword>
<dbReference type="Pfam" id="PF02889">
    <property type="entry name" value="Sec63"/>
    <property type="match status" value="1"/>
</dbReference>
<evidence type="ECO:0000256" key="4">
    <source>
        <dbReference type="ARBA" id="ARBA00023136"/>
    </source>
</evidence>
<protein>
    <submittedName>
        <fullName evidence="6">Dexh-box atp-dependent rna helicase dexh12</fullName>
    </submittedName>
</protein>
<evidence type="ECO:0000256" key="3">
    <source>
        <dbReference type="ARBA" id="ARBA00022989"/>
    </source>
</evidence>
<evidence type="ECO:0000256" key="1">
    <source>
        <dbReference type="ARBA" id="ARBA00004141"/>
    </source>
</evidence>
<keyword evidence="6" id="KW-0378">Hydrolase</keyword>
<keyword evidence="3" id="KW-1133">Transmembrane helix</keyword>
<evidence type="ECO:0000259" key="5">
    <source>
        <dbReference type="Pfam" id="PF02889"/>
    </source>
</evidence>
<feature type="domain" description="SEC63" evidence="5">
    <location>
        <begin position="12"/>
        <end position="80"/>
    </location>
</feature>
<comment type="caution">
    <text evidence="6">The sequence shown here is derived from an EMBL/GenBank/DDBJ whole genome shotgun (WGS) entry which is preliminary data.</text>
</comment>
<evidence type="ECO:0000313" key="6">
    <source>
        <dbReference type="EMBL" id="KAK7838309.1"/>
    </source>
</evidence>
<reference evidence="6 7" key="1">
    <citation type="journal article" date="2018" name="Sci. Data">
        <title>The draft genome sequence of cork oak.</title>
        <authorList>
            <person name="Ramos A.M."/>
            <person name="Usie A."/>
            <person name="Barbosa P."/>
            <person name="Barros P.M."/>
            <person name="Capote T."/>
            <person name="Chaves I."/>
            <person name="Simoes F."/>
            <person name="Abreu I."/>
            <person name="Carrasquinho I."/>
            <person name="Faro C."/>
            <person name="Guimaraes J.B."/>
            <person name="Mendonca D."/>
            <person name="Nobrega F."/>
            <person name="Rodrigues L."/>
            <person name="Saibo N.J.M."/>
            <person name="Varela M.C."/>
            <person name="Egas C."/>
            <person name="Matos J."/>
            <person name="Miguel C.M."/>
            <person name="Oliveira M.M."/>
            <person name="Ricardo C.P."/>
            <person name="Goncalves S."/>
        </authorList>
    </citation>
    <scope>NUCLEOTIDE SEQUENCE [LARGE SCALE GENOMIC DNA]</scope>
    <source>
        <strain evidence="7">cv. HL8</strain>
    </source>
</reference>
<dbReference type="AlphaFoldDB" id="A0AAW0KGB7"/>
<keyword evidence="6" id="KW-0347">Helicase</keyword>
<dbReference type="GO" id="GO:0000388">
    <property type="term" value="P:spliceosome conformational change to release U4 (or U4atac) and U1 (or U11)"/>
    <property type="evidence" value="ECO:0007669"/>
    <property type="project" value="TreeGrafter"/>
</dbReference>
<proteinExistence type="predicted"/>
<keyword evidence="7" id="KW-1185">Reference proteome</keyword>
<dbReference type="GO" id="GO:0003723">
    <property type="term" value="F:RNA binding"/>
    <property type="evidence" value="ECO:0007669"/>
    <property type="project" value="TreeGrafter"/>
</dbReference>
<accession>A0AAW0KGB7</accession>
<dbReference type="Proteomes" id="UP000237347">
    <property type="component" value="Unassembled WGS sequence"/>
</dbReference>
<dbReference type="PANTHER" id="PTHR24075">
    <property type="entry name" value="SEC63 DOMAIN-CONTAINING"/>
    <property type="match status" value="1"/>
</dbReference>
<sequence length="80" mass="9043">MHFFLYGLGEEVVRRLINHQKFSFENPKCTDPHVKANALLQAHFSRQIVGGNLASDQQEVFLSASRLLQAMVDVISSNGW</sequence>
<dbReference type="InterPro" id="IPR004179">
    <property type="entry name" value="Sec63-dom"/>
</dbReference>
<name>A0AAW0KGB7_QUESU</name>
<keyword evidence="6" id="KW-0547">Nucleotide-binding</keyword>
<dbReference type="PANTHER" id="PTHR24075:SF5">
    <property type="entry name" value="U5 SMALL NUCLEAR RIBONUCLEOPROTEIN 200 KDA HELICASE"/>
    <property type="match status" value="1"/>
</dbReference>
<comment type="subcellular location">
    <subcellularLocation>
        <location evidence="1">Membrane</location>
        <topology evidence="1">Multi-pass membrane protein</topology>
    </subcellularLocation>
</comment>